<proteinExistence type="predicted"/>
<dbReference type="EMBL" id="UZAL01007876">
    <property type="protein sequence ID" value="VDO99015.1"/>
    <property type="molecule type" value="Genomic_DNA"/>
</dbReference>
<feature type="non-terminal residue" evidence="1">
    <location>
        <position position="1"/>
    </location>
</feature>
<dbReference type="AlphaFoldDB" id="A0A183NNU2"/>
<name>A0A183NNU2_9TREM</name>
<organism evidence="1 2">
    <name type="scientific">Schistosoma mattheei</name>
    <dbReference type="NCBI Taxonomy" id="31246"/>
    <lineage>
        <taxon>Eukaryota</taxon>
        <taxon>Metazoa</taxon>
        <taxon>Spiralia</taxon>
        <taxon>Lophotrochozoa</taxon>
        <taxon>Platyhelminthes</taxon>
        <taxon>Trematoda</taxon>
        <taxon>Digenea</taxon>
        <taxon>Strigeidida</taxon>
        <taxon>Schistosomatoidea</taxon>
        <taxon>Schistosomatidae</taxon>
        <taxon>Schistosoma</taxon>
    </lineage>
</organism>
<dbReference type="Proteomes" id="UP000269396">
    <property type="component" value="Unassembled WGS sequence"/>
</dbReference>
<gene>
    <name evidence="1" type="ORF">SMTD_LOCUS3778</name>
</gene>
<protein>
    <submittedName>
        <fullName evidence="1">Uncharacterized protein</fullName>
    </submittedName>
</protein>
<keyword evidence="2" id="KW-1185">Reference proteome</keyword>
<evidence type="ECO:0000313" key="1">
    <source>
        <dbReference type="EMBL" id="VDO99015.1"/>
    </source>
</evidence>
<accession>A0A183NNU2</accession>
<reference evidence="1 2" key="1">
    <citation type="submission" date="2018-11" db="EMBL/GenBank/DDBJ databases">
        <authorList>
            <consortium name="Pathogen Informatics"/>
        </authorList>
    </citation>
    <scope>NUCLEOTIDE SEQUENCE [LARGE SCALE GENOMIC DNA]</scope>
    <source>
        <strain>Denwood</strain>
        <strain evidence="2">Zambia</strain>
    </source>
</reference>
<sequence>SLSKQKELTTESENSINDCQRTFEERLVTNDDINSVAAKVMRAELESNHVRDYLWGSVVSYYVRCTICSFCLFDECNFFV</sequence>
<evidence type="ECO:0000313" key="2">
    <source>
        <dbReference type="Proteomes" id="UP000269396"/>
    </source>
</evidence>
<dbReference type="STRING" id="31246.A0A183NNU2"/>